<dbReference type="PANTHER" id="PTHR28047">
    <property type="entry name" value="PROTEIN DCG1"/>
    <property type="match status" value="1"/>
</dbReference>
<dbReference type="PANTHER" id="PTHR28047:SF5">
    <property type="entry name" value="PROTEIN DCG1"/>
    <property type="match status" value="1"/>
</dbReference>
<sequence>MMPRKITLLVINPNSSESVTDGLQDVLVPPPGVVLEFYTGPGNAPAQIMDTTTGVLSAARCFEDMVSEHLVEKYDGFLVCCFSDHPLTHLLRENTRKSVVNILEAAITQSLLIGERFGIITTGFGYKYIYHKDVRNFFGATSERFAGLVTTGLEVLELREGDRVHVESLIKEGAASIAAKGADVIILGCAGMAGMEEVVKQGVVEAGLPPVRIVDGAKAGVQILAGLARLET</sequence>
<dbReference type="Proteomes" id="UP000467700">
    <property type="component" value="Unassembled WGS sequence"/>
</dbReference>
<accession>A0A8S0WLV8</accession>
<dbReference type="InterPro" id="IPR053714">
    <property type="entry name" value="Iso_Racemase_Enz_sf"/>
</dbReference>
<evidence type="ECO:0000313" key="2">
    <source>
        <dbReference type="EMBL" id="CAA7265577.1"/>
    </source>
</evidence>
<dbReference type="OrthoDB" id="412018at2759"/>
<evidence type="ECO:0000256" key="1">
    <source>
        <dbReference type="ARBA" id="ARBA00038414"/>
    </source>
</evidence>
<gene>
    <name evidence="2" type="ORF">AAE3_LOCUS7746</name>
</gene>
<evidence type="ECO:0008006" key="4">
    <source>
        <dbReference type="Google" id="ProtNLM"/>
    </source>
</evidence>
<name>A0A8S0WLV8_CYCAE</name>
<organism evidence="2 3">
    <name type="scientific">Cyclocybe aegerita</name>
    <name type="common">Black poplar mushroom</name>
    <name type="synonym">Agrocybe aegerita</name>
    <dbReference type="NCBI Taxonomy" id="1973307"/>
    <lineage>
        <taxon>Eukaryota</taxon>
        <taxon>Fungi</taxon>
        <taxon>Dikarya</taxon>
        <taxon>Basidiomycota</taxon>
        <taxon>Agaricomycotina</taxon>
        <taxon>Agaricomycetes</taxon>
        <taxon>Agaricomycetidae</taxon>
        <taxon>Agaricales</taxon>
        <taxon>Agaricineae</taxon>
        <taxon>Bolbitiaceae</taxon>
        <taxon>Cyclocybe</taxon>
    </lineage>
</organism>
<reference evidence="2 3" key="1">
    <citation type="submission" date="2020-01" db="EMBL/GenBank/DDBJ databases">
        <authorList>
            <person name="Gupta K D."/>
        </authorList>
    </citation>
    <scope>NUCLEOTIDE SEQUENCE [LARGE SCALE GENOMIC DNA]</scope>
</reference>
<comment type="similarity">
    <text evidence="1">Belongs to the HyuE racemase family.</text>
</comment>
<dbReference type="Gene3D" id="3.40.50.12500">
    <property type="match status" value="1"/>
</dbReference>
<keyword evidence="3" id="KW-1185">Reference proteome</keyword>
<dbReference type="AlphaFoldDB" id="A0A8S0WLV8"/>
<dbReference type="InterPro" id="IPR052186">
    <property type="entry name" value="Hydantoin_racemase-like"/>
</dbReference>
<dbReference type="Pfam" id="PF01177">
    <property type="entry name" value="Asp_Glu_race"/>
    <property type="match status" value="1"/>
</dbReference>
<dbReference type="InterPro" id="IPR015942">
    <property type="entry name" value="Asp/Glu/hydantoin_racemase"/>
</dbReference>
<proteinExistence type="inferred from homology"/>
<comment type="caution">
    <text evidence="2">The sequence shown here is derived from an EMBL/GenBank/DDBJ whole genome shotgun (WGS) entry which is preliminary data.</text>
</comment>
<evidence type="ECO:0000313" key="3">
    <source>
        <dbReference type="Proteomes" id="UP000467700"/>
    </source>
</evidence>
<dbReference type="GO" id="GO:0047661">
    <property type="term" value="F:amino-acid racemase activity"/>
    <property type="evidence" value="ECO:0007669"/>
    <property type="project" value="InterPro"/>
</dbReference>
<protein>
    <recommendedName>
        <fullName evidence="4">Asp/Glu/hydantoin racemase</fullName>
    </recommendedName>
</protein>
<dbReference type="EMBL" id="CACVBS010000049">
    <property type="protein sequence ID" value="CAA7265577.1"/>
    <property type="molecule type" value="Genomic_DNA"/>
</dbReference>